<dbReference type="Pfam" id="PF04250">
    <property type="entry name" value="DUF429"/>
    <property type="match status" value="1"/>
</dbReference>
<proteinExistence type="predicted"/>
<organism evidence="2 3">
    <name type="scientific">Streptosporangium amethystogenes subsp. fukuiense</name>
    <dbReference type="NCBI Taxonomy" id="698418"/>
    <lineage>
        <taxon>Bacteria</taxon>
        <taxon>Bacillati</taxon>
        <taxon>Actinomycetota</taxon>
        <taxon>Actinomycetes</taxon>
        <taxon>Streptosporangiales</taxon>
        <taxon>Streptosporangiaceae</taxon>
        <taxon>Streptosporangium</taxon>
    </lineage>
</organism>
<dbReference type="EMBL" id="JBHTEE010000001">
    <property type="protein sequence ID" value="MFC7605570.1"/>
    <property type="molecule type" value="Genomic_DNA"/>
</dbReference>
<dbReference type="Proteomes" id="UP001596514">
    <property type="component" value="Unassembled WGS sequence"/>
</dbReference>
<feature type="region of interest" description="Disordered" evidence="1">
    <location>
        <begin position="105"/>
        <end position="131"/>
    </location>
</feature>
<dbReference type="RefSeq" id="WP_364150326.1">
    <property type="nucleotide sequence ID" value="NZ_BAAAGK010000034.1"/>
</dbReference>
<evidence type="ECO:0000313" key="2">
    <source>
        <dbReference type="EMBL" id="MFC7605570.1"/>
    </source>
</evidence>
<evidence type="ECO:0000256" key="1">
    <source>
        <dbReference type="SAM" id="MobiDB-lite"/>
    </source>
</evidence>
<name>A0ABW2TC02_9ACTN</name>
<accession>A0ABW2TC02</accession>
<gene>
    <name evidence="2" type="ORF">ACFQVD_36260</name>
</gene>
<comment type="caution">
    <text evidence="2">The sequence shown here is derived from an EMBL/GenBank/DDBJ whole genome shotgun (WGS) entry which is preliminary data.</text>
</comment>
<protein>
    <submittedName>
        <fullName evidence="2">DUF429 domain-containing protein</fullName>
    </submittedName>
</protein>
<sequence>MRCAALLAELARQGQPVDRSGTGVVAEVYPAASLRCWGLSHNRYKRPANRGGLARSVDELREAAPWLDLGEHEQICRTSDHATDAVVAALTARAASQGLVTVPTQDQAHSARSEEWIALPTSPLSELRPAG</sequence>
<evidence type="ECO:0000313" key="3">
    <source>
        <dbReference type="Proteomes" id="UP001596514"/>
    </source>
</evidence>
<dbReference type="InterPro" id="IPR007362">
    <property type="entry name" value="DUF429"/>
</dbReference>
<keyword evidence="3" id="KW-1185">Reference proteome</keyword>
<reference evidence="3" key="1">
    <citation type="journal article" date="2019" name="Int. J. Syst. Evol. Microbiol.">
        <title>The Global Catalogue of Microorganisms (GCM) 10K type strain sequencing project: providing services to taxonomists for standard genome sequencing and annotation.</title>
        <authorList>
            <consortium name="The Broad Institute Genomics Platform"/>
            <consortium name="The Broad Institute Genome Sequencing Center for Infectious Disease"/>
            <person name="Wu L."/>
            <person name="Ma J."/>
        </authorList>
    </citation>
    <scope>NUCLEOTIDE SEQUENCE [LARGE SCALE GENOMIC DNA]</scope>
    <source>
        <strain evidence="3">JCM 10083</strain>
    </source>
</reference>